<reference evidence="6" key="1">
    <citation type="submission" date="2022-11" db="UniProtKB">
        <authorList>
            <consortium name="WormBaseParasite"/>
        </authorList>
    </citation>
    <scope>IDENTIFICATION</scope>
</reference>
<dbReference type="Gene3D" id="2.60.40.790">
    <property type="match status" value="1"/>
</dbReference>
<dbReference type="GO" id="GO:0005737">
    <property type="term" value="C:cytoplasm"/>
    <property type="evidence" value="ECO:0007669"/>
    <property type="project" value="TreeGrafter"/>
</dbReference>
<dbReference type="WBParaSite" id="PDA_v2.g6847.t1">
    <property type="protein sequence ID" value="PDA_v2.g6847.t1"/>
    <property type="gene ID" value="PDA_v2.g6847"/>
</dbReference>
<comment type="similarity">
    <text evidence="1 2">Belongs to the small heat shock protein (HSP20) family.</text>
</comment>
<evidence type="ECO:0000313" key="5">
    <source>
        <dbReference type="Proteomes" id="UP000887578"/>
    </source>
</evidence>
<dbReference type="GO" id="GO:0042026">
    <property type="term" value="P:protein refolding"/>
    <property type="evidence" value="ECO:0007669"/>
    <property type="project" value="TreeGrafter"/>
</dbReference>
<dbReference type="GO" id="GO:0005634">
    <property type="term" value="C:nucleus"/>
    <property type="evidence" value="ECO:0007669"/>
    <property type="project" value="TreeGrafter"/>
</dbReference>
<evidence type="ECO:0000256" key="2">
    <source>
        <dbReference type="RuleBase" id="RU003616"/>
    </source>
</evidence>
<proteinExistence type="inferred from homology"/>
<dbReference type="AlphaFoldDB" id="A0A914R5Y9"/>
<dbReference type="PRINTS" id="PR00299">
    <property type="entry name" value="ACRYSTALLIN"/>
</dbReference>
<dbReference type="InterPro" id="IPR008978">
    <property type="entry name" value="HSP20-like_chaperone"/>
</dbReference>
<dbReference type="GO" id="GO:0009408">
    <property type="term" value="P:response to heat"/>
    <property type="evidence" value="ECO:0007669"/>
    <property type="project" value="TreeGrafter"/>
</dbReference>
<keyword evidence="5" id="KW-1185">Reference proteome</keyword>
<evidence type="ECO:0000256" key="3">
    <source>
        <dbReference type="SAM" id="MobiDB-lite"/>
    </source>
</evidence>
<dbReference type="PANTHER" id="PTHR45640">
    <property type="entry name" value="HEAT SHOCK PROTEIN HSP-12.2-RELATED"/>
    <property type="match status" value="1"/>
</dbReference>
<dbReference type="Pfam" id="PF00011">
    <property type="entry name" value="HSP20"/>
    <property type="match status" value="1"/>
</dbReference>
<evidence type="ECO:0000259" key="4">
    <source>
        <dbReference type="PROSITE" id="PS01031"/>
    </source>
</evidence>
<feature type="compositionally biased region" description="Basic and acidic residues" evidence="3">
    <location>
        <begin position="145"/>
        <end position="155"/>
    </location>
</feature>
<feature type="region of interest" description="Disordered" evidence="3">
    <location>
        <begin position="131"/>
        <end position="155"/>
    </location>
</feature>
<dbReference type="PANTHER" id="PTHR45640:SF26">
    <property type="entry name" value="RE23625P"/>
    <property type="match status" value="1"/>
</dbReference>
<dbReference type="InterPro" id="IPR001436">
    <property type="entry name" value="Alpha-crystallin/sHSP_animal"/>
</dbReference>
<organism evidence="5 6">
    <name type="scientific">Panagrolaimus davidi</name>
    <dbReference type="NCBI Taxonomy" id="227884"/>
    <lineage>
        <taxon>Eukaryota</taxon>
        <taxon>Metazoa</taxon>
        <taxon>Ecdysozoa</taxon>
        <taxon>Nematoda</taxon>
        <taxon>Chromadorea</taxon>
        <taxon>Rhabditida</taxon>
        <taxon>Tylenchina</taxon>
        <taxon>Panagrolaimomorpha</taxon>
        <taxon>Panagrolaimoidea</taxon>
        <taxon>Panagrolaimidae</taxon>
        <taxon>Panagrolaimus</taxon>
    </lineage>
</organism>
<name>A0A914R5Y9_9BILA</name>
<dbReference type="InterPro" id="IPR002068">
    <property type="entry name" value="A-crystallin/Hsp20_dom"/>
</dbReference>
<dbReference type="PROSITE" id="PS01031">
    <property type="entry name" value="SHSP"/>
    <property type="match status" value="1"/>
</dbReference>
<evidence type="ECO:0000256" key="1">
    <source>
        <dbReference type="PROSITE-ProRule" id="PRU00285"/>
    </source>
</evidence>
<dbReference type="GO" id="GO:0051082">
    <property type="term" value="F:unfolded protein binding"/>
    <property type="evidence" value="ECO:0007669"/>
    <property type="project" value="TreeGrafter"/>
</dbReference>
<protein>
    <submittedName>
        <fullName evidence="6">SHSP domain-containing protein</fullName>
    </submittedName>
</protein>
<dbReference type="Proteomes" id="UP000887578">
    <property type="component" value="Unplaced"/>
</dbReference>
<feature type="domain" description="SHSP" evidence="4">
    <location>
        <begin position="39"/>
        <end position="147"/>
    </location>
</feature>
<evidence type="ECO:0000313" key="6">
    <source>
        <dbReference type="WBParaSite" id="PDA_v2.g6847.t1"/>
    </source>
</evidence>
<sequence length="155" mass="17816">MSLWLYDPFRAASSRRQYNPLNELAQIERQLDHFFDAPSQQLRLRDHAGQFSHDENGLKYRIDARGFKPEELKVDIEGDHIVVRAEHKEEHDGESVHRSFIRSVAIPKDIQKEGLKCDLDEAGRLVITAPKAGLPDSQKRSIPIEFKKSGNQESK</sequence>
<dbReference type="SUPFAM" id="SSF49764">
    <property type="entry name" value="HSP20-like chaperones"/>
    <property type="match status" value="1"/>
</dbReference>
<accession>A0A914R5Y9</accession>
<dbReference type="CDD" id="cd06526">
    <property type="entry name" value="metazoan_ACD"/>
    <property type="match status" value="1"/>
</dbReference>